<dbReference type="RefSeq" id="WP_269886181.1">
    <property type="nucleotide sequence ID" value="NZ_JAQAGZ010000046.1"/>
</dbReference>
<dbReference type="EMBL" id="JAQAGZ010000046">
    <property type="protein sequence ID" value="MCZ8517653.1"/>
    <property type="molecule type" value="Genomic_DNA"/>
</dbReference>
<organism evidence="1 2">
    <name type="scientific">Paenibacillus gyeongsangnamensis</name>
    <dbReference type="NCBI Taxonomy" id="3388067"/>
    <lineage>
        <taxon>Bacteria</taxon>
        <taxon>Bacillati</taxon>
        <taxon>Bacillota</taxon>
        <taxon>Bacilli</taxon>
        <taxon>Bacillales</taxon>
        <taxon>Paenibacillaceae</taxon>
        <taxon>Paenibacillus</taxon>
    </lineage>
</organism>
<comment type="caution">
    <text evidence="1">The sequence shown here is derived from an EMBL/GenBank/DDBJ whole genome shotgun (WGS) entry which is preliminary data.</text>
</comment>
<evidence type="ECO:0000313" key="1">
    <source>
        <dbReference type="EMBL" id="MCZ8517653.1"/>
    </source>
</evidence>
<keyword evidence="2" id="KW-1185">Reference proteome</keyword>
<evidence type="ECO:0000313" key="2">
    <source>
        <dbReference type="Proteomes" id="UP001527882"/>
    </source>
</evidence>
<dbReference type="Proteomes" id="UP001527882">
    <property type="component" value="Unassembled WGS sequence"/>
</dbReference>
<sequence length="511" mass="59111">MDAQSVSIYDFAFEQDVRWIDSIGVLFCCPEQGRLSTVTVGFFCWAKRRGETGQQRSIQKTRDQSASNYAAENVVRGFFYAQKHKYEQEMISVNTKKVTVIDSMMGTVKTSYAIQLMQEAGLSQKFVYVTPFLDEVERIKSNVTNRAFKEPDTKHGHGTKLESFKKLIANGEDIATTHALFAMADDELMDLLRWANYTLIVDEVMEVISILGTLKKDDIPVLLNSGLVEIDAHSRVVWTADPKLNTKYNEVKHYALAGNLYSVNNTAFLWNFPAKMFDMFEQVYIMTYLFDGQIQRYYYDLHNVSYEYCEVVKEADRYKLQQKSDVPEDRSHLNQLIQIYVGKKNEIGDTETALSKSWFDNGHNSSKVKQLKNELYNYYRNVTNSSVDNFLWTTFKDAKNKLKGNGFGKEEPKNNANSAVGKASFTAFNLRATNKYKHKTVLAFCLNRFMNPVEKHFFYQHNVQIDEDLLALSDLLQWIFRSAVREGKPIQIYIPSKRMRTLLTKWLNNEL</sequence>
<gene>
    <name evidence="1" type="ORF">O9H85_36105</name>
</gene>
<protein>
    <recommendedName>
        <fullName evidence="3">Helicase/UvrB N-terminal domain-containing protein</fullName>
    </recommendedName>
</protein>
<reference evidence="1 2" key="1">
    <citation type="submission" date="2022-12" db="EMBL/GenBank/DDBJ databases">
        <title>Draft genome sequence of Paenibacillus sp. dW9.</title>
        <authorList>
            <person name="Choi E.-W."/>
            <person name="Kim D.-U."/>
        </authorList>
    </citation>
    <scope>NUCLEOTIDE SEQUENCE [LARGE SCALE GENOMIC DNA]</scope>
    <source>
        <strain evidence="2">dW9</strain>
    </source>
</reference>
<evidence type="ECO:0008006" key="3">
    <source>
        <dbReference type="Google" id="ProtNLM"/>
    </source>
</evidence>
<name>A0ABT4QLB5_9BACL</name>
<proteinExistence type="predicted"/>
<accession>A0ABT4QLB5</accession>